<proteinExistence type="predicted"/>
<protein>
    <submittedName>
        <fullName evidence="2">Tryptophanyl-tRNA synthetase, putative</fullName>
    </submittedName>
</protein>
<dbReference type="GO" id="GO:0004812">
    <property type="term" value="F:aminoacyl-tRNA ligase activity"/>
    <property type="evidence" value="ECO:0007669"/>
    <property type="project" value="UniProtKB-KW"/>
</dbReference>
<dbReference type="EMBL" id="HG690520">
    <property type="protein sequence ID" value="CDI74744.1"/>
    <property type="molecule type" value="Genomic_DNA"/>
</dbReference>
<dbReference type="VEuPathDB" id="ToxoDB:EPH_0035770"/>
<keyword evidence="2" id="KW-0030">Aminoacyl-tRNA synthetase</keyword>
<organism evidence="2 3">
    <name type="scientific">Eimeria praecox</name>
    <dbReference type="NCBI Taxonomy" id="51316"/>
    <lineage>
        <taxon>Eukaryota</taxon>
        <taxon>Sar</taxon>
        <taxon>Alveolata</taxon>
        <taxon>Apicomplexa</taxon>
        <taxon>Conoidasida</taxon>
        <taxon>Coccidia</taxon>
        <taxon>Eucoccidiorida</taxon>
        <taxon>Eimeriorina</taxon>
        <taxon>Eimeriidae</taxon>
        <taxon>Eimeria</taxon>
    </lineage>
</organism>
<evidence type="ECO:0000256" key="1">
    <source>
        <dbReference type="SAM" id="Coils"/>
    </source>
</evidence>
<feature type="coiled-coil region" evidence="1">
    <location>
        <begin position="20"/>
        <end position="47"/>
    </location>
</feature>
<reference evidence="2" key="1">
    <citation type="submission" date="2013-10" db="EMBL/GenBank/DDBJ databases">
        <title>Genomic analysis of the causative agents of coccidiosis in chickens.</title>
        <authorList>
            <person name="Reid A.J."/>
            <person name="Blake D."/>
            <person name="Billington K."/>
            <person name="Browne H."/>
            <person name="Dunn M."/>
            <person name="Hung S."/>
            <person name="Kawahara F."/>
            <person name="Miranda-Saavedra D."/>
            <person name="Mourier T."/>
            <person name="Nagra H."/>
            <person name="Otto T.D."/>
            <person name="Rawlings N."/>
            <person name="Sanchez A."/>
            <person name="Sanders M."/>
            <person name="Subramaniam C."/>
            <person name="Tay Y."/>
            <person name="Dear P."/>
            <person name="Doerig C."/>
            <person name="Gruber A."/>
            <person name="Parkinson J."/>
            <person name="Shirley M."/>
            <person name="Wan K.L."/>
            <person name="Berriman M."/>
            <person name="Tomley F."/>
            <person name="Pain A."/>
        </authorList>
    </citation>
    <scope>NUCLEOTIDE SEQUENCE [LARGE SCALE GENOMIC DNA]</scope>
    <source>
        <strain evidence="2">Houghton</strain>
    </source>
</reference>
<accession>U6G807</accession>
<keyword evidence="3" id="KW-1185">Reference proteome</keyword>
<sequence length="116" mass="13150">MLQKDYGCTATLGPLPEAAAAADEEQQQQQQQQLQQLAQLIIEEDREIMAFEVNRKIADEVYRENYLDEFGIPADLQTVRICAIRDCALNANEYASVRYATALLTRMCILHSVGWV</sequence>
<dbReference type="AlphaFoldDB" id="U6G807"/>
<reference evidence="2" key="2">
    <citation type="submission" date="2013-10" db="EMBL/GenBank/DDBJ databases">
        <authorList>
            <person name="Aslett M."/>
        </authorList>
    </citation>
    <scope>NUCLEOTIDE SEQUENCE [LARGE SCALE GENOMIC DNA]</scope>
    <source>
        <strain evidence="2">Houghton</strain>
    </source>
</reference>
<dbReference type="Gene3D" id="3.30.54.20">
    <property type="match status" value="1"/>
</dbReference>
<dbReference type="OrthoDB" id="10261385at2759"/>
<keyword evidence="1" id="KW-0175">Coiled coil</keyword>
<evidence type="ECO:0000313" key="2">
    <source>
        <dbReference type="EMBL" id="CDI74744.1"/>
    </source>
</evidence>
<name>U6G807_9EIME</name>
<dbReference type="Proteomes" id="UP000018201">
    <property type="component" value="Unassembled WGS sequence"/>
</dbReference>
<gene>
    <name evidence="2" type="ORF">EPH_0035770</name>
</gene>
<keyword evidence="2" id="KW-0436">Ligase</keyword>
<evidence type="ECO:0000313" key="3">
    <source>
        <dbReference type="Proteomes" id="UP000018201"/>
    </source>
</evidence>